<dbReference type="Pfam" id="PF08145">
    <property type="entry name" value="BOP1NT"/>
    <property type="match status" value="1"/>
</dbReference>
<keyword evidence="2" id="KW-0690">Ribosome biogenesis</keyword>
<sequence>MRQTLPQQSFPESAFTNWPFWLRVCSGLSQGCQAWVRIRQMIHKGMNSTELKGTSKKVDDYDSSDEEDLRNTIGNIPISWYDDFSHVGYDKDGNQIESVKKKDDMEEFLDRMDDPNYWRRVYDRQSGEVKKLNALDASKYPLVGYNPYQPFLDIFSSQTEVHPISNRPDSKRSFIPSLDEKRLVGKMVHAIKMGWVRPSRPKQIEKRVYDLWANNSCSEKTKSELARIRMHFPAPKVSLPGHAESYNPPAEYLCDEEELKKWEETDPEDRRLDFIPKKYDCLRKVPAYDRFYNDRYQRCLDLYLAPRQRKMKLNVDYTELLPELPNLTDMRPFPTTHSFLMLGHSGQVRSLSFEPESTEIFASGGEDGTLRLWSICDGRCLKMTSLDGSITSVAYCPLTKWTLLAVTMESNKMILTNSYCGDRHRITTTTEYLSKLRCESSESDILKWKYEGKGTISISLGYIARQVVWHHKGDYFATFANSKSPKLIYIHQLSKCKSQRPFSRLKGLMTVLSFHPSEPFLFVGTQRYIRIYDLAKCQLKKKITTGSQWMSCMHVDFRGDNVFVGGHDRVFSWIDLQLSNKPWRSVKHHTAAIRGVTQHARYPLIATVSDDSTAVVYYARINSDSLKENEFVPVRRLHTQTAQRNGLSILAAIFHPSQPWLITAHVDGSIALFT</sequence>
<dbReference type="Gene3D" id="2.130.10.10">
    <property type="entry name" value="YVTN repeat-like/Quinoprotein amine dehydrogenase"/>
    <property type="match status" value="1"/>
</dbReference>
<dbReference type="InterPro" id="IPR036322">
    <property type="entry name" value="WD40_repeat_dom_sf"/>
</dbReference>
<dbReference type="InterPro" id="IPR015943">
    <property type="entry name" value="WD40/YVTN_repeat-like_dom_sf"/>
</dbReference>
<dbReference type="InterPro" id="IPR001680">
    <property type="entry name" value="WD40_rpt"/>
</dbReference>
<evidence type="ECO:0000256" key="2">
    <source>
        <dbReference type="ARBA" id="ARBA00022517"/>
    </source>
</evidence>
<evidence type="ECO:0000256" key="5">
    <source>
        <dbReference type="ARBA" id="ARBA00022737"/>
    </source>
</evidence>
<proteinExistence type="predicted"/>
<reference evidence="9 10" key="1">
    <citation type="submission" date="2016-11" db="UniProtKB">
        <authorList>
            <consortium name="WormBaseParasite"/>
        </authorList>
    </citation>
    <scope>IDENTIFICATION</scope>
    <source>
        <strain evidence="9 10">pt0022</strain>
    </source>
</reference>
<evidence type="ECO:0000256" key="6">
    <source>
        <dbReference type="ARBA" id="ARBA00023242"/>
    </source>
</evidence>
<feature type="repeat" description="WD" evidence="7">
    <location>
        <begin position="341"/>
        <end position="383"/>
    </location>
</feature>
<keyword evidence="6" id="KW-0539">Nucleus</keyword>
<evidence type="ECO:0000259" key="8">
    <source>
        <dbReference type="SMART" id="SM01035"/>
    </source>
</evidence>
<dbReference type="Pfam" id="PF00400">
    <property type="entry name" value="WD40"/>
    <property type="match status" value="1"/>
</dbReference>
<keyword evidence="5" id="KW-0677">Repeat</keyword>
<dbReference type="GO" id="GO:0070545">
    <property type="term" value="C:PeBoW complex"/>
    <property type="evidence" value="ECO:0007669"/>
    <property type="project" value="TreeGrafter"/>
</dbReference>
<organism evidence="10">
    <name type="scientific">Wuchereria bancrofti</name>
    <dbReference type="NCBI Taxonomy" id="6293"/>
    <lineage>
        <taxon>Eukaryota</taxon>
        <taxon>Metazoa</taxon>
        <taxon>Ecdysozoa</taxon>
        <taxon>Nematoda</taxon>
        <taxon>Chromadorea</taxon>
        <taxon>Rhabditida</taxon>
        <taxon>Spirurina</taxon>
        <taxon>Spiruromorpha</taxon>
        <taxon>Filarioidea</taxon>
        <taxon>Onchocercidae</taxon>
        <taxon>Wuchereria</taxon>
    </lineage>
</organism>
<evidence type="ECO:0000256" key="7">
    <source>
        <dbReference type="PROSITE-ProRule" id="PRU00221"/>
    </source>
</evidence>
<dbReference type="InterPro" id="IPR028598">
    <property type="entry name" value="BOP1/Erb1"/>
</dbReference>
<evidence type="ECO:0000313" key="9">
    <source>
        <dbReference type="WBParaSite" id="maker-PairedContig_2680-snap-gene-1.14-mRNA-1"/>
    </source>
</evidence>
<dbReference type="SUPFAM" id="SSF50978">
    <property type="entry name" value="WD40 repeat-like"/>
    <property type="match status" value="1"/>
</dbReference>
<evidence type="ECO:0000256" key="3">
    <source>
        <dbReference type="ARBA" id="ARBA00022552"/>
    </source>
</evidence>
<evidence type="ECO:0000313" key="10">
    <source>
        <dbReference type="WBParaSite" id="maker-PairedContig_4250-snap-gene-4.25-mRNA-1"/>
    </source>
</evidence>
<dbReference type="PANTHER" id="PTHR17605">
    <property type="entry name" value="RIBOSOME BIOGENESIS PROTEIN BOP1 BLOCK OF PROLIFERATION 1 PROTEIN"/>
    <property type="match status" value="1"/>
</dbReference>
<dbReference type="PANTHER" id="PTHR17605:SF0">
    <property type="entry name" value="RIBOSOME BIOGENESIS PROTEIN BOP1"/>
    <property type="match status" value="1"/>
</dbReference>
<dbReference type="PROSITE" id="PS50294">
    <property type="entry name" value="WD_REPEATS_REGION"/>
    <property type="match status" value="1"/>
</dbReference>
<dbReference type="GO" id="GO:0000463">
    <property type="term" value="P:maturation of LSU-rRNA from tricistronic rRNA transcript (SSU-rRNA, 5.8S rRNA, LSU-rRNA)"/>
    <property type="evidence" value="ECO:0007669"/>
    <property type="project" value="TreeGrafter"/>
</dbReference>
<name>A0A1I8ESC6_WUCBA</name>
<dbReference type="GO" id="GO:0030687">
    <property type="term" value="C:preribosome, large subunit precursor"/>
    <property type="evidence" value="ECO:0007669"/>
    <property type="project" value="TreeGrafter"/>
</dbReference>
<feature type="domain" description="BOP1 N-terminal" evidence="8">
    <location>
        <begin position="81"/>
        <end position="334"/>
    </location>
</feature>
<dbReference type="InterPro" id="IPR012953">
    <property type="entry name" value="BOP1_N_dom"/>
</dbReference>
<dbReference type="WBParaSite" id="maker-PairedContig_4250-snap-gene-4.25-mRNA-1">
    <property type="protein sequence ID" value="maker-PairedContig_4250-snap-gene-4.25-mRNA-1"/>
    <property type="gene ID" value="maker-PairedContig_4250-snap-gene-4.25"/>
</dbReference>
<evidence type="ECO:0000256" key="4">
    <source>
        <dbReference type="ARBA" id="ARBA00022574"/>
    </source>
</evidence>
<dbReference type="SMART" id="SM00320">
    <property type="entry name" value="WD40"/>
    <property type="match status" value="5"/>
</dbReference>
<dbReference type="WBParaSite" id="maker-PairedContig_2680-snap-gene-1.14-mRNA-1">
    <property type="protein sequence ID" value="maker-PairedContig_2680-snap-gene-1.14-mRNA-1"/>
    <property type="gene ID" value="maker-PairedContig_2680-snap-gene-1.14"/>
</dbReference>
<dbReference type="PROSITE" id="PS50082">
    <property type="entry name" value="WD_REPEATS_2"/>
    <property type="match status" value="1"/>
</dbReference>
<protein>
    <submittedName>
        <fullName evidence="9 10">WD_REPEATS_REGION domain-containing protein</fullName>
    </submittedName>
</protein>
<evidence type="ECO:0000256" key="1">
    <source>
        <dbReference type="ARBA" id="ARBA00004604"/>
    </source>
</evidence>
<keyword evidence="3" id="KW-0698">rRNA processing</keyword>
<comment type="subcellular location">
    <subcellularLocation>
        <location evidence="1">Nucleus</location>
        <location evidence="1">Nucleolus</location>
    </subcellularLocation>
</comment>
<dbReference type="SMART" id="SM01035">
    <property type="entry name" value="BOP1NT"/>
    <property type="match status" value="1"/>
</dbReference>
<dbReference type="GO" id="GO:0043021">
    <property type="term" value="F:ribonucleoprotein complex binding"/>
    <property type="evidence" value="ECO:0007669"/>
    <property type="project" value="TreeGrafter"/>
</dbReference>
<dbReference type="AlphaFoldDB" id="A0A1I8ESC6"/>
<accession>A0A1I8ESC6</accession>
<dbReference type="STRING" id="6293.A0A1I8ESC6"/>
<keyword evidence="4 7" id="KW-0853">WD repeat</keyword>